<gene>
    <name evidence="2" type="ORF">GX50_04823</name>
</gene>
<sequence length="302" mass="33916">MATSAVRHVANLRQVHIKMIPSPRTLAESQLVLGAIRKFGEVSYFLNLKNTPSREAKNTGRSALAIFEDSQARNAALEASPIVVPIPSLSTLLPASYPPDFNKGQYSTKSALGKPRIKAKTKEARINKAREKEKEQNSNCSDNDDDNQPHSSILCYIQPSHHDHGVAVKQNPYHNAFLVASNSVEVQDLLQIANGCADGASYTEGEPAPHQAASLLLAHVDCFPKRKRPLPFRHQFNVMRITEKLHGDSLIQMWREGREIAGKKEKLEPEPNRAWPEKGQWTHKIKFRRQWRKNVGNGEKLE</sequence>
<evidence type="ECO:0000313" key="3">
    <source>
        <dbReference type="Proteomes" id="UP000226031"/>
    </source>
</evidence>
<protein>
    <submittedName>
        <fullName evidence="2">Uncharacterized protein</fullName>
    </submittedName>
</protein>
<keyword evidence="3" id="KW-1185">Reference proteome</keyword>
<dbReference type="VEuPathDB" id="FungiDB:EMCG_08333"/>
<name>A0A2B7ZGV3_9EURO</name>
<dbReference type="Proteomes" id="UP000226031">
    <property type="component" value="Unassembled WGS sequence"/>
</dbReference>
<evidence type="ECO:0000256" key="1">
    <source>
        <dbReference type="SAM" id="MobiDB-lite"/>
    </source>
</evidence>
<evidence type="ECO:0000313" key="2">
    <source>
        <dbReference type="EMBL" id="PGH32398.1"/>
    </source>
</evidence>
<dbReference type="EMBL" id="PDND01000094">
    <property type="protein sequence ID" value="PGH32398.1"/>
    <property type="molecule type" value="Genomic_DNA"/>
</dbReference>
<feature type="region of interest" description="Disordered" evidence="1">
    <location>
        <begin position="104"/>
        <end position="146"/>
    </location>
</feature>
<dbReference type="AlphaFoldDB" id="A0A2B7ZGV3"/>
<organism evidence="2 3">
    <name type="scientific">[Emmonsia] crescens</name>
    <dbReference type="NCBI Taxonomy" id="73230"/>
    <lineage>
        <taxon>Eukaryota</taxon>
        <taxon>Fungi</taxon>
        <taxon>Dikarya</taxon>
        <taxon>Ascomycota</taxon>
        <taxon>Pezizomycotina</taxon>
        <taxon>Eurotiomycetes</taxon>
        <taxon>Eurotiomycetidae</taxon>
        <taxon>Onygenales</taxon>
        <taxon>Ajellomycetaceae</taxon>
        <taxon>Emergomyces</taxon>
    </lineage>
</organism>
<comment type="caution">
    <text evidence="2">The sequence shown here is derived from an EMBL/GenBank/DDBJ whole genome shotgun (WGS) entry which is preliminary data.</text>
</comment>
<accession>A0A2B7ZGV3</accession>
<reference evidence="2 3" key="1">
    <citation type="submission" date="2017-10" db="EMBL/GenBank/DDBJ databases">
        <title>Comparative genomics in systemic dimorphic fungi from Ajellomycetaceae.</title>
        <authorList>
            <person name="Munoz J.F."/>
            <person name="Mcewen J.G."/>
            <person name="Clay O.K."/>
            <person name="Cuomo C.A."/>
        </authorList>
    </citation>
    <scope>NUCLEOTIDE SEQUENCE [LARGE SCALE GENOMIC DNA]</scope>
    <source>
        <strain evidence="2 3">UAMH4076</strain>
    </source>
</reference>
<feature type="compositionally biased region" description="Basic and acidic residues" evidence="1">
    <location>
        <begin position="120"/>
        <end position="136"/>
    </location>
</feature>
<proteinExistence type="predicted"/>